<reference evidence="2 3" key="1">
    <citation type="submission" date="2025-04" db="UniProtKB">
        <authorList>
            <consortium name="RefSeq"/>
        </authorList>
    </citation>
    <scope>IDENTIFICATION</scope>
</reference>
<dbReference type="Proteomes" id="UP001515500">
    <property type="component" value="Chromosome 18"/>
</dbReference>
<gene>
    <name evidence="2 3 4" type="primary">LOC120282064</name>
</gene>
<dbReference type="RefSeq" id="XP_039144725.1">
    <property type="nucleotide sequence ID" value="XM_039288791.1"/>
</dbReference>
<dbReference type="AlphaFoldDB" id="A0AB40D1P7"/>
<dbReference type="RefSeq" id="XP_039144726.1">
    <property type="nucleotide sequence ID" value="XM_039288792.1"/>
</dbReference>
<evidence type="ECO:0000313" key="2">
    <source>
        <dbReference type="RefSeq" id="XP_039144724.1"/>
    </source>
</evidence>
<evidence type="ECO:0000313" key="3">
    <source>
        <dbReference type="RefSeq" id="XP_039144725.1"/>
    </source>
</evidence>
<evidence type="ECO:0000313" key="4">
    <source>
        <dbReference type="RefSeq" id="XP_039144726.1"/>
    </source>
</evidence>
<organism evidence="1 3">
    <name type="scientific">Dioscorea cayennensis subsp. rotundata</name>
    <name type="common">White Guinea yam</name>
    <name type="synonym">Dioscorea rotundata</name>
    <dbReference type="NCBI Taxonomy" id="55577"/>
    <lineage>
        <taxon>Eukaryota</taxon>
        <taxon>Viridiplantae</taxon>
        <taxon>Streptophyta</taxon>
        <taxon>Embryophyta</taxon>
        <taxon>Tracheophyta</taxon>
        <taxon>Spermatophyta</taxon>
        <taxon>Magnoliopsida</taxon>
        <taxon>Liliopsida</taxon>
        <taxon>Dioscoreales</taxon>
        <taxon>Dioscoreaceae</taxon>
        <taxon>Dioscorea</taxon>
    </lineage>
</organism>
<keyword evidence="1" id="KW-1185">Reference proteome</keyword>
<dbReference type="RefSeq" id="XP_039144724.1">
    <property type="nucleotide sequence ID" value="XM_039288790.1"/>
</dbReference>
<sequence>MDTINMSCSISWTEFASRLQGKLLTDTDGVIVVVLNSDNMARSDNQLKPNCNSNIVQHWEVDSAMTGSIKETTDDQYGGMVNKLSVMICAHSAHMVEDRKVLKVTFPEAAVFLLAVSRKLGFFPDCEITDNRCTFSVFSFSLFLLAVNSCNLLVVYDLKQSIIFSCHSTLYYTNMTTSLMSMLSLQSKGSVVFNRNIKLQTE</sequence>
<dbReference type="GeneID" id="120282064"/>
<proteinExistence type="predicted"/>
<evidence type="ECO:0000313" key="1">
    <source>
        <dbReference type="Proteomes" id="UP001515500"/>
    </source>
</evidence>
<name>A0AB40D1P7_DIOCR</name>
<protein>
    <submittedName>
        <fullName evidence="2 3">Uncharacterized protein LOC120282064</fullName>
    </submittedName>
</protein>
<accession>A0AB40D1P7</accession>